<accession>H9GP64</accession>
<dbReference type="InterPro" id="IPR001356">
    <property type="entry name" value="HD"/>
</dbReference>
<dbReference type="Pfam" id="PF00157">
    <property type="entry name" value="Pou"/>
    <property type="match status" value="1"/>
</dbReference>
<dbReference type="InterPro" id="IPR009057">
    <property type="entry name" value="Homeodomain-like_sf"/>
</dbReference>
<dbReference type="AlphaFoldDB" id="H9GP64"/>
<dbReference type="PROSITE" id="PS00465">
    <property type="entry name" value="POU_2"/>
    <property type="match status" value="1"/>
</dbReference>
<dbReference type="FunFam" id="1.10.260.40:FF:000022">
    <property type="entry name" value="POU domain protein"/>
    <property type="match status" value="1"/>
</dbReference>
<keyword evidence="5" id="KW-0597">Phosphoprotein</keyword>
<dbReference type="Gene3D" id="1.10.260.40">
    <property type="entry name" value="lambda repressor-like DNA-binding domains"/>
    <property type="match status" value="1"/>
</dbReference>
<feature type="domain" description="POU-specific" evidence="16">
    <location>
        <begin position="1"/>
        <end position="67"/>
    </location>
</feature>
<evidence type="ECO:0000256" key="13">
    <source>
        <dbReference type="RuleBase" id="RU361194"/>
    </source>
</evidence>
<dbReference type="PROSITE" id="PS00027">
    <property type="entry name" value="HOMEOBOX_1"/>
    <property type="match status" value="1"/>
</dbReference>
<evidence type="ECO:0000256" key="4">
    <source>
        <dbReference type="ARBA" id="ARBA00022490"/>
    </source>
</evidence>
<dbReference type="InterPro" id="IPR010982">
    <property type="entry name" value="Lambda_DNA-bd_dom_sf"/>
</dbReference>
<dbReference type="Proteomes" id="UP000001646">
    <property type="component" value="Unplaced"/>
</dbReference>
<reference evidence="17" key="3">
    <citation type="submission" date="2025-09" db="UniProtKB">
        <authorList>
            <consortium name="Ensembl"/>
        </authorList>
    </citation>
    <scope>IDENTIFICATION</scope>
</reference>
<dbReference type="PROSITE" id="PS50071">
    <property type="entry name" value="HOMEOBOX_2"/>
    <property type="match status" value="1"/>
</dbReference>
<evidence type="ECO:0000313" key="17">
    <source>
        <dbReference type="Ensembl" id="ENSACAP00000017001.4"/>
    </source>
</evidence>
<dbReference type="PROSITE" id="PS51179">
    <property type="entry name" value="POU_3"/>
    <property type="match status" value="1"/>
</dbReference>
<keyword evidence="7 11" id="KW-0238">DNA-binding</keyword>
<dbReference type="FunFam" id="1.10.10.60:FF:000161">
    <property type="entry name" value="POU domain protein"/>
    <property type="match status" value="1"/>
</dbReference>
<dbReference type="Bgee" id="ENSACAG00000017258">
    <property type="expression patterns" value="Expressed in ovary and 1 other cell type or tissue"/>
</dbReference>
<gene>
    <name evidence="17" type="primary">pou5f1</name>
</gene>
<evidence type="ECO:0000256" key="1">
    <source>
        <dbReference type="ARBA" id="ARBA00004123"/>
    </source>
</evidence>
<dbReference type="GO" id="GO:0005737">
    <property type="term" value="C:cytoplasm"/>
    <property type="evidence" value="ECO:0007669"/>
    <property type="project" value="UniProtKB-SubCell"/>
</dbReference>
<evidence type="ECO:0000256" key="12">
    <source>
        <dbReference type="RuleBase" id="RU000682"/>
    </source>
</evidence>
<keyword evidence="6" id="KW-0805">Transcription regulation</keyword>
<dbReference type="InterPro" id="IPR000327">
    <property type="entry name" value="POU_dom"/>
</dbReference>
<dbReference type="GO" id="GO:0005634">
    <property type="term" value="C:nucleus"/>
    <property type="evidence" value="ECO:0007669"/>
    <property type="project" value="UniProtKB-SubCell"/>
</dbReference>
<organism evidence="17 18">
    <name type="scientific">Anolis carolinensis</name>
    <name type="common">Green anole</name>
    <name type="synonym">American chameleon</name>
    <dbReference type="NCBI Taxonomy" id="28377"/>
    <lineage>
        <taxon>Eukaryota</taxon>
        <taxon>Metazoa</taxon>
        <taxon>Chordata</taxon>
        <taxon>Craniata</taxon>
        <taxon>Vertebrata</taxon>
        <taxon>Euteleostomi</taxon>
        <taxon>Lepidosauria</taxon>
        <taxon>Squamata</taxon>
        <taxon>Bifurcata</taxon>
        <taxon>Unidentata</taxon>
        <taxon>Episquamata</taxon>
        <taxon>Toxicofera</taxon>
        <taxon>Iguania</taxon>
        <taxon>Dactyloidae</taxon>
        <taxon>Anolis</taxon>
    </lineage>
</organism>
<dbReference type="eggNOG" id="KOG3802">
    <property type="taxonomic scope" value="Eukaryota"/>
</dbReference>
<dbReference type="InterPro" id="IPR013847">
    <property type="entry name" value="POU"/>
</dbReference>
<keyword evidence="9 13" id="KW-0804">Transcription</keyword>
<dbReference type="Ensembl" id="ENSACAT00000017336.4">
    <property type="protein sequence ID" value="ENSACAP00000017001.4"/>
    <property type="gene ID" value="ENSACAG00000017258.4"/>
</dbReference>
<dbReference type="OMA" id="PILPQAC"/>
<keyword evidence="4" id="KW-0963">Cytoplasm</keyword>
<dbReference type="PANTHER" id="PTHR11636">
    <property type="entry name" value="POU DOMAIN"/>
    <property type="match status" value="1"/>
</dbReference>
<evidence type="ECO:0000256" key="7">
    <source>
        <dbReference type="ARBA" id="ARBA00023125"/>
    </source>
</evidence>
<evidence type="ECO:0000256" key="8">
    <source>
        <dbReference type="ARBA" id="ARBA00023155"/>
    </source>
</evidence>
<dbReference type="SUPFAM" id="SSF47413">
    <property type="entry name" value="lambda repressor-like DNA-binding domains"/>
    <property type="match status" value="1"/>
</dbReference>
<reference evidence="17" key="2">
    <citation type="submission" date="2025-08" db="UniProtKB">
        <authorList>
            <consortium name="Ensembl"/>
        </authorList>
    </citation>
    <scope>IDENTIFICATION</scope>
</reference>
<dbReference type="SMART" id="SM00389">
    <property type="entry name" value="HOX"/>
    <property type="match status" value="1"/>
</dbReference>
<evidence type="ECO:0000313" key="18">
    <source>
        <dbReference type="Proteomes" id="UP000001646"/>
    </source>
</evidence>
<sequence>MEQFAKELKHKRITMGFTQADVGLSLGLLYGKMFSQTTICRFEALQLSFKNMSKLKPLLQRWLQEADRNENLQELCTMESAMIQARKRKRTSIENTVRGALEAYFRRCSKPSLQQITQIASELGLDKDVVRVWFCNRRQKGKRNIAPSPQEEINGFGPHGSLQAPSPGLGAAHHQMGLAPQGFGAPAFSAFYLSPFHDGDHFAPANSGSAVMGHPMHSI</sequence>
<dbReference type="GO" id="GO:0000981">
    <property type="term" value="F:DNA-binding transcription factor activity, RNA polymerase II-specific"/>
    <property type="evidence" value="ECO:0007669"/>
    <property type="project" value="InterPro"/>
</dbReference>
<evidence type="ECO:0000259" key="16">
    <source>
        <dbReference type="PROSITE" id="PS51179"/>
    </source>
</evidence>
<proteinExistence type="inferred from homology"/>
<dbReference type="SMART" id="SM00352">
    <property type="entry name" value="POU"/>
    <property type="match status" value="1"/>
</dbReference>
<feature type="region of interest" description="Disordered" evidence="14">
    <location>
        <begin position="141"/>
        <end position="175"/>
    </location>
</feature>
<dbReference type="HOGENOM" id="CLU_013065_3_0_1"/>
<protein>
    <recommendedName>
        <fullName evidence="13">POU domain protein</fullName>
    </recommendedName>
</protein>
<dbReference type="GeneTree" id="ENSGT00940000162208"/>
<comment type="subcellular location">
    <subcellularLocation>
        <location evidence="2">Cytoplasm</location>
    </subcellularLocation>
    <subcellularLocation>
        <location evidence="1 11 12">Nucleus</location>
    </subcellularLocation>
</comment>
<dbReference type="FunCoup" id="H9GP64">
    <property type="interactions" value="3"/>
</dbReference>
<evidence type="ECO:0000256" key="9">
    <source>
        <dbReference type="ARBA" id="ARBA00023163"/>
    </source>
</evidence>
<dbReference type="PRINTS" id="PR00028">
    <property type="entry name" value="POUDOMAIN"/>
</dbReference>
<name>H9GP64_ANOCA</name>
<dbReference type="PANTHER" id="PTHR11636:SF86">
    <property type="entry name" value="POU DOMAIN, CLASS 5, TRANSCRIPTION FACTOR 1-RELATED"/>
    <property type="match status" value="1"/>
</dbReference>
<keyword evidence="8 11" id="KW-0371">Homeobox</keyword>
<feature type="DNA-binding region" description="Homeobox" evidence="11">
    <location>
        <begin position="86"/>
        <end position="145"/>
    </location>
</feature>
<feature type="domain" description="Homeobox" evidence="15">
    <location>
        <begin position="84"/>
        <end position="144"/>
    </location>
</feature>
<evidence type="ECO:0000256" key="10">
    <source>
        <dbReference type="ARBA" id="ARBA00023242"/>
    </source>
</evidence>
<dbReference type="InterPro" id="IPR050255">
    <property type="entry name" value="POU_domain_TF"/>
</dbReference>
<evidence type="ECO:0000256" key="2">
    <source>
        <dbReference type="ARBA" id="ARBA00004496"/>
    </source>
</evidence>
<reference evidence="17" key="1">
    <citation type="submission" date="2009-12" db="EMBL/GenBank/DDBJ databases">
        <title>The Genome Sequence of Anolis carolinensis (Green Anole Lizard).</title>
        <authorList>
            <consortium name="The Genome Sequencing Platform"/>
            <person name="Di Palma F."/>
            <person name="Alfoldi J."/>
            <person name="Heiman D."/>
            <person name="Young S."/>
            <person name="Grabherr M."/>
            <person name="Johnson J."/>
            <person name="Lander E.S."/>
            <person name="Lindblad-Toh K."/>
        </authorList>
    </citation>
    <scope>NUCLEOTIDE SEQUENCE [LARGE SCALE GENOMIC DNA]</scope>
    <source>
        <strain evidence="17">JBL SC #1</strain>
    </source>
</reference>
<keyword evidence="18" id="KW-1185">Reference proteome</keyword>
<evidence type="ECO:0000256" key="3">
    <source>
        <dbReference type="ARBA" id="ARBA00007300"/>
    </source>
</evidence>
<evidence type="ECO:0000256" key="11">
    <source>
        <dbReference type="PROSITE-ProRule" id="PRU00108"/>
    </source>
</evidence>
<evidence type="ECO:0000256" key="14">
    <source>
        <dbReference type="SAM" id="MobiDB-lite"/>
    </source>
</evidence>
<dbReference type="Gene3D" id="1.10.10.60">
    <property type="entry name" value="Homeodomain-like"/>
    <property type="match status" value="1"/>
</dbReference>
<dbReference type="InterPro" id="IPR017970">
    <property type="entry name" value="Homeobox_CS"/>
</dbReference>
<evidence type="ECO:0000259" key="15">
    <source>
        <dbReference type="PROSITE" id="PS50071"/>
    </source>
</evidence>
<keyword evidence="10 11" id="KW-0539">Nucleus</keyword>
<comment type="similarity">
    <text evidence="3">Belongs to the POU transcription factor family. Class-5 subfamily.</text>
</comment>
<evidence type="ECO:0000256" key="5">
    <source>
        <dbReference type="ARBA" id="ARBA00022553"/>
    </source>
</evidence>
<dbReference type="SUPFAM" id="SSF46689">
    <property type="entry name" value="Homeodomain-like"/>
    <property type="match status" value="1"/>
</dbReference>
<dbReference type="Pfam" id="PF00046">
    <property type="entry name" value="Homeodomain"/>
    <property type="match status" value="1"/>
</dbReference>
<evidence type="ECO:0000256" key="6">
    <source>
        <dbReference type="ARBA" id="ARBA00023015"/>
    </source>
</evidence>
<dbReference type="STRING" id="28377.ENSACAP00000017001"/>
<dbReference type="CDD" id="cd00086">
    <property type="entry name" value="homeodomain"/>
    <property type="match status" value="1"/>
</dbReference>
<dbReference type="InParanoid" id="H9GP64"/>
<dbReference type="GO" id="GO:0003677">
    <property type="term" value="F:DNA binding"/>
    <property type="evidence" value="ECO:0007669"/>
    <property type="project" value="UniProtKB-UniRule"/>
</dbReference>